<reference evidence="2 3" key="1">
    <citation type="submission" date="2015-11" db="EMBL/GenBank/DDBJ databases">
        <title>Expanding the genomic diversity of Burkholderia species for the development of highly accurate diagnostics.</title>
        <authorList>
            <person name="Sahl J."/>
            <person name="Keim P."/>
            <person name="Wagner D."/>
        </authorList>
    </citation>
    <scope>NUCLEOTIDE SEQUENCE [LARGE SCALE GENOMIC DNA]</scope>
    <source>
        <strain evidence="2 3">MSMB2087WGS</strain>
    </source>
</reference>
<evidence type="ECO:0000313" key="2">
    <source>
        <dbReference type="EMBL" id="KWA72186.1"/>
    </source>
</evidence>
<evidence type="ECO:0000256" key="1">
    <source>
        <dbReference type="SAM" id="Phobius"/>
    </source>
</evidence>
<keyword evidence="1" id="KW-1133">Transmembrane helix</keyword>
<feature type="transmembrane region" description="Helical" evidence="1">
    <location>
        <begin position="31"/>
        <end position="53"/>
    </location>
</feature>
<keyword evidence="1" id="KW-0812">Transmembrane</keyword>
<protein>
    <recommendedName>
        <fullName evidence="4">YcxB-like protein domain-containing protein</fullName>
    </recommendedName>
</protein>
<organism evidence="2 3">
    <name type="scientific">Burkholderia ubonensis</name>
    <dbReference type="NCBI Taxonomy" id="101571"/>
    <lineage>
        <taxon>Bacteria</taxon>
        <taxon>Pseudomonadati</taxon>
        <taxon>Pseudomonadota</taxon>
        <taxon>Betaproteobacteria</taxon>
        <taxon>Burkholderiales</taxon>
        <taxon>Burkholderiaceae</taxon>
        <taxon>Burkholderia</taxon>
        <taxon>Burkholderia cepacia complex</taxon>
    </lineage>
</organism>
<name>A0A106PPX3_9BURK</name>
<dbReference type="RefSeq" id="WP_060193593.1">
    <property type="nucleotide sequence ID" value="NZ_LPHD01000199.1"/>
</dbReference>
<sequence>MNDTVIAFQPTLEDLVLAYRLNLRRRYNWKYLLKTFAIALAVYVLFSLGVAWIANRTLPELSVVWWIVGIAALVTIGWPLLANLLLPRAARKVYVQQKNLHQPYTVTCRSDCLVVETPTSREEIRYADLVHWSEDRHVILYYQSVLMLRFIPKRLLTESQVGFLRQTLARNGVRKV</sequence>
<evidence type="ECO:0000313" key="3">
    <source>
        <dbReference type="Proteomes" id="UP000060630"/>
    </source>
</evidence>
<proteinExistence type="predicted"/>
<dbReference type="AlphaFoldDB" id="A0A106PPX3"/>
<evidence type="ECO:0008006" key="4">
    <source>
        <dbReference type="Google" id="ProtNLM"/>
    </source>
</evidence>
<keyword evidence="1" id="KW-0472">Membrane</keyword>
<comment type="caution">
    <text evidence="2">The sequence shown here is derived from an EMBL/GenBank/DDBJ whole genome shotgun (WGS) entry which is preliminary data.</text>
</comment>
<gene>
    <name evidence="2" type="ORF">WL29_06045</name>
</gene>
<accession>A0A106PPX3</accession>
<feature type="transmembrane region" description="Helical" evidence="1">
    <location>
        <begin position="65"/>
        <end position="86"/>
    </location>
</feature>
<dbReference type="EMBL" id="LPHD01000199">
    <property type="protein sequence ID" value="KWA72186.1"/>
    <property type="molecule type" value="Genomic_DNA"/>
</dbReference>
<dbReference type="Proteomes" id="UP000060630">
    <property type="component" value="Unassembled WGS sequence"/>
</dbReference>